<dbReference type="OrthoDB" id="9810636at2"/>
<evidence type="ECO:0000313" key="8">
    <source>
        <dbReference type="EMBL" id="RJT87079.1"/>
    </source>
</evidence>
<accession>A0A3A5MGI1</accession>
<feature type="region of interest" description="Disordered" evidence="6">
    <location>
        <begin position="131"/>
        <end position="183"/>
    </location>
</feature>
<evidence type="ECO:0000256" key="6">
    <source>
        <dbReference type="SAM" id="MobiDB-lite"/>
    </source>
</evidence>
<feature type="compositionally biased region" description="Acidic residues" evidence="6">
    <location>
        <begin position="156"/>
        <end position="171"/>
    </location>
</feature>
<dbReference type="Gene3D" id="3.40.50.1980">
    <property type="entry name" value="Nitrogenase molybdenum iron protein domain"/>
    <property type="match status" value="3"/>
</dbReference>
<organism evidence="8 9">
    <name type="scientific">Cryobacterium melibiosiphilum</name>
    <dbReference type="NCBI Taxonomy" id="995039"/>
    <lineage>
        <taxon>Bacteria</taxon>
        <taxon>Bacillati</taxon>
        <taxon>Actinomycetota</taxon>
        <taxon>Actinomycetes</taxon>
        <taxon>Micrococcales</taxon>
        <taxon>Microbacteriaceae</taxon>
        <taxon>Cryobacterium</taxon>
    </lineage>
</organism>
<dbReference type="Pfam" id="PF01297">
    <property type="entry name" value="ZnuA"/>
    <property type="match status" value="1"/>
</dbReference>
<evidence type="ECO:0000256" key="4">
    <source>
        <dbReference type="ARBA" id="ARBA00022729"/>
    </source>
</evidence>
<dbReference type="PANTHER" id="PTHR42953:SF1">
    <property type="entry name" value="METAL-BINDING PROTEIN HI_0362-RELATED"/>
    <property type="match status" value="1"/>
</dbReference>
<dbReference type="PANTHER" id="PTHR42953">
    <property type="entry name" value="HIGH-AFFINITY ZINC UPTAKE SYSTEM PROTEIN ZNUA-RELATED"/>
    <property type="match status" value="1"/>
</dbReference>
<dbReference type="PRINTS" id="PR00690">
    <property type="entry name" value="ADHESNFAMILY"/>
</dbReference>
<evidence type="ECO:0000256" key="2">
    <source>
        <dbReference type="ARBA" id="ARBA00022448"/>
    </source>
</evidence>
<proteinExistence type="inferred from homology"/>
<dbReference type="InterPro" id="IPR006129">
    <property type="entry name" value="AdhesinB"/>
</dbReference>
<dbReference type="PROSITE" id="PS51257">
    <property type="entry name" value="PROKAR_LIPOPROTEIN"/>
    <property type="match status" value="1"/>
</dbReference>
<dbReference type="PRINTS" id="PR00691">
    <property type="entry name" value="ADHESINB"/>
</dbReference>
<feature type="chain" id="PRO_5017339271" evidence="7">
    <location>
        <begin position="32"/>
        <end position="371"/>
    </location>
</feature>
<sequence length="371" mass="38230">MHKRYFAAPALVAAAALALSGCASTPASSSAADGDLRVVATTTQIADFTRSVVGDAAGVSITQLVQPNQSLHSYDPSAADLTALGAADVLVINGVDLEEWLDDAIDASGFDGVTIDSDEGIDIIESEVDEHAEDHADETDEEHAAEEAAAAAEEAEHADETEEEHAAEDDGEHAHDGGDPHIWTDVNNAMKMVGTIAGGLEEALSADSADTAAAIEANATAYSQQLSELDSWIRTNVDTVPAAERLLVSNHDALGYYTAAYGITYVGAVIPSFDDNAEPSAAAIDELVAAITATGVQAVFSEASLNPKTADTIASEANVTVYSGDDALYVDSLGPDGSAGATYIAAQLHNTTAILESWGVTPTDVPADLEK</sequence>
<comment type="caution">
    <text evidence="8">The sequence shown here is derived from an EMBL/GenBank/DDBJ whole genome shotgun (WGS) entry which is preliminary data.</text>
</comment>
<comment type="subcellular location">
    <subcellularLocation>
        <location evidence="1">Cell envelope</location>
    </subcellularLocation>
</comment>
<evidence type="ECO:0000256" key="3">
    <source>
        <dbReference type="ARBA" id="ARBA00022723"/>
    </source>
</evidence>
<evidence type="ECO:0000256" key="7">
    <source>
        <dbReference type="SAM" id="SignalP"/>
    </source>
</evidence>
<keyword evidence="4 7" id="KW-0732">Signal</keyword>
<dbReference type="AlphaFoldDB" id="A0A3A5MGI1"/>
<dbReference type="RefSeq" id="WP_119975818.1">
    <property type="nucleotide sequence ID" value="NZ_JBHSQA010000010.1"/>
</dbReference>
<keyword evidence="3" id="KW-0479">Metal-binding</keyword>
<evidence type="ECO:0000313" key="9">
    <source>
        <dbReference type="Proteomes" id="UP000272015"/>
    </source>
</evidence>
<dbReference type="EMBL" id="QZVS01000092">
    <property type="protein sequence ID" value="RJT87079.1"/>
    <property type="molecule type" value="Genomic_DNA"/>
</dbReference>
<keyword evidence="2 5" id="KW-0813">Transport</keyword>
<dbReference type="GO" id="GO:0030313">
    <property type="term" value="C:cell envelope"/>
    <property type="evidence" value="ECO:0007669"/>
    <property type="project" value="UniProtKB-SubCell"/>
</dbReference>
<protein>
    <submittedName>
        <fullName evidence="8">Zinc ABC transporter substrate-binding protein</fullName>
    </submittedName>
</protein>
<name>A0A3A5MGI1_9MICO</name>
<dbReference type="InterPro" id="IPR050492">
    <property type="entry name" value="Bact_metal-bind_prot9"/>
</dbReference>
<feature type="compositionally biased region" description="Acidic residues" evidence="6">
    <location>
        <begin position="131"/>
        <end position="144"/>
    </location>
</feature>
<evidence type="ECO:0000256" key="5">
    <source>
        <dbReference type="RuleBase" id="RU003512"/>
    </source>
</evidence>
<comment type="similarity">
    <text evidence="5">Belongs to the bacterial solute-binding protein 9 family.</text>
</comment>
<dbReference type="InterPro" id="IPR006127">
    <property type="entry name" value="ZnuA-like"/>
</dbReference>
<dbReference type="InterPro" id="IPR006128">
    <property type="entry name" value="Lipoprotein_PsaA-like"/>
</dbReference>
<dbReference type="GO" id="GO:0007155">
    <property type="term" value="P:cell adhesion"/>
    <property type="evidence" value="ECO:0007669"/>
    <property type="project" value="InterPro"/>
</dbReference>
<evidence type="ECO:0000256" key="1">
    <source>
        <dbReference type="ARBA" id="ARBA00004196"/>
    </source>
</evidence>
<dbReference type="GO" id="GO:0030001">
    <property type="term" value="P:metal ion transport"/>
    <property type="evidence" value="ECO:0007669"/>
    <property type="project" value="InterPro"/>
</dbReference>
<feature type="signal peptide" evidence="7">
    <location>
        <begin position="1"/>
        <end position="31"/>
    </location>
</feature>
<dbReference type="Proteomes" id="UP000272015">
    <property type="component" value="Unassembled WGS sequence"/>
</dbReference>
<dbReference type="SUPFAM" id="SSF53807">
    <property type="entry name" value="Helical backbone' metal receptor"/>
    <property type="match status" value="1"/>
</dbReference>
<gene>
    <name evidence="8" type="ORF">D6T64_16740</name>
</gene>
<reference evidence="8 9" key="1">
    <citation type="submission" date="2018-09" db="EMBL/GenBank/DDBJ databases">
        <title>Novel species of Cryobacterium.</title>
        <authorList>
            <person name="Liu Q."/>
            <person name="Xin Y.-H."/>
        </authorList>
    </citation>
    <scope>NUCLEOTIDE SEQUENCE [LARGE SCALE GENOMIC DNA]</scope>
    <source>
        <strain evidence="8 9">Hh39</strain>
    </source>
</reference>
<dbReference type="GO" id="GO:0046872">
    <property type="term" value="F:metal ion binding"/>
    <property type="evidence" value="ECO:0007669"/>
    <property type="project" value="UniProtKB-KW"/>
</dbReference>
<keyword evidence="9" id="KW-1185">Reference proteome</keyword>